<evidence type="ECO:0000313" key="2">
    <source>
        <dbReference type="EMBL" id="RIA37654.1"/>
    </source>
</evidence>
<feature type="region of interest" description="Disordered" evidence="1">
    <location>
        <begin position="59"/>
        <end position="104"/>
    </location>
</feature>
<reference evidence="2 3" key="1">
    <citation type="submission" date="2018-08" db="EMBL/GenBank/DDBJ databases">
        <title>Genomic Encyclopedia of Type Strains, Phase IV (KMG-IV): sequencing the most valuable type-strain genomes for metagenomic binning, comparative biology and taxonomic classification.</title>
        <authorList>
            <person name="Goeker M."/>
        </authorList>
    </citation>
    <scope>NUCLEOTIDE SEQUENCE [LARGE SCALE GENOMIC DNA]</scope>
    <source>
        <strain evidence="2 3">DSM 25527</strain>
    </source>
</reference>
<evidence type="ECO:0008006" key="4">
    <source>
        <dbReference type="Google" id="ProtNLM"/>
    </source>
</evidence>
<name>A0A397NVA4_9SPHN</name>
<dbReference type="Proteomes" id="UP000266568">
    <property type="component" value="Unassembled WGS sequence"/>
</dbReference>
<dbReference type="EMBL" id="QXDC01000004">
    <property type="protein sequence ID" value="RIA37654.1"/>
    <property type="molecule type" value="Genomic_DNA"/>
</dbReference>
<feature type="compositionally biased region" description="Pro residues" evidence="1">
    <location>
        <begin position="64"/>
        <end position="83"/>
    </location>
</feature>
<protein>
    <recommendedName>
        <fullName evidence="4">Lipoprotein</fullName>
    </recommendedName>
</protein>
<keyword evidence="3" id="KW-1185">Reference proteome</keyword>
<accession>A0A397NVA4</accession>
<gene>
    <name evidence="2" type="ORF">DFR49_3541</name>
</gene>
<comment type="caution">
    <text evidence="2">The sequence shown here is derived from an EMBL/GenBank/DDBJ whole genome shotgun (WGS) entry which is preliminary data.</text>
</comment>
<proteinExistence type="predicted"/>
<dbReference type="PROSITE" id="PS51257">
    <property type="entry name" value="PROKAR_LIPOPROTEIN"/>
    <property type="match status" value="1"/>
</dbReference>
<dbReference type="AlphaFoldDB" id="A0A397NVA4"/>
<organism evidence="2 3">
    <name type="scientific">Hephaestia caeni</name>
    <dbReference type="NCBI Taxonomy" id="645617"/>
    <lineage>
        <taxon>Bacteria</taxon>
        <taxon>Pseudomonadati</taxon>
        <taxon>Pseudomonadota</taxon>
        <taxon>Alphaproteobacteria</taxon>
        <taxon>Sphingomonadales</taxon>
        <taxon>Sphingomonadaceae</taxon>
        <taxon>Hephaestia</taxon>
    </lineage>
</organism>
<evidence type="ECO:0000313" key="3">
    <source>
        <dbReference type="Proteomes" id="UP000266568"/>
    </source>
</evidence>
<evidence type="ECO:0000256" key="1">
    <source>
        <dbReference type="SAM" id="MobiDB-lite"/>
    </source>
</evidence>
<sequence length="226" mass="23460">MHLRSGIVTLTLALAACGGGDPTTVGNGARESLNAIDINVAATEAQGDIDTYAANALENQPTSVPTPAPVPAPSPAANPPAPGEPGGLPDDRTPVSEAPFTPESAQGAANVVQTYYALLEQGKYREAWQLWSEGGKASGMSAEAFAAAFGKYKDYHANIGAPGRVDAGAGQRYVEVPVQVYGTLKDGEQPFNRRGSVTLHRTAEIPGATAEDKSWHIVKSDVAPRP</sequence>